<reference evidence="3" key="1">
    <citation type="submission" date="2019-08" db="EMBL/GenBank/DDBJ databases">
        <title>The improved chromosome-level genome for the pearl oyster Pinctada fucata martensii using PacBio sequencing and Hi-C.</title>
        <authorList>
            <person name="Zheng Z."/>
        </authorList>
    </citation>
    <scope>NUCLEOTIDE SEQUENCE</scope>
    <source>
        <strain evidence="3">ZZ-2019</strain>
        <tissue evidence="3">Adductor muscle</tissue>
    </source>
</reference>
<protein>
    <recommendedName>
        <fullName evidence="2">ER-bound oxygenase mpaB/mpaB'/Rubber oxygenase catalytic domain-containing protein</fullName>
    </recommendedName>
</protein>
<evidence type="ECO:0000256" key="1">
    <source>
        <dbReference type="SAM" id="Phobius"/>
    </source>
</evidence>
<keyword evidence="1" id="KW-1133">Transmembrane helix</keyword>
<keyword evidence="1" id="KW-0472">Membrane</keyword>
<evidence type="ECO:0000313" key="4">
    <source>
        <dbReference type="Proteomes" id="UP001186944"/>
    </source>
</evidence>
<dbReference type="AlphaFoldDB" id="A0AA88YB58"/>
<dbReference type="Pfam" id="PF09995">
    <property type="entry name" value="MPAB_Lcp_cat"/>
    <property type="match status" value="1"/>
</dbReference>
<organism evidence="3 4">
    <name type="scientific">Pinctada imbricata</name>
    <name type="common">Atlantic pearl-oyster</name>
    <name type="synonym">Pinctada martensii</name>
    <dbReference type="NCBI Taxonomy" id="66713"/>
    <lineage>
        <taxon>Eukaryota</taxon>
        <taxon>Metazoa</taxon>
        <taxon>Spiralia</taxon>
        <taxon>Lophotrochozoa</taxon>
        <taxon>Mollusca</taxon>
        <taxon>Bivalvia</taxon>
        <taxon>Autobranchia</taxon>
        <taxon>Pteriomorphia</taxon>
        <taxon>Pterioida</taxon>
        <taxon>Pterioidea</taxon>
        <taxon>Pteriidae</taxon>
        <taxon>Pinctada</taxon>
    </lineage>
</organism>
<sequence>MEKYERKISSILQELQKEDDISSYEEPGYEQGDSDIDIDKIQRGQIFFCKNLTNCILAMMVSLVYGLSVSNLLDPLVYTSKSDTPQKSLQRYVHTLAHVMKWHMGSIWEHDSEARKSLNSVRRMHTYVGRKMNFGKTSPANIFMSQYDMSLVQCGFIGFLVLKPDKVGITCTEEELEDYMYFWKWIGIHLGISNHNNICYHGYRHALNVCQDIDDFVVYPALENPPPNFVKMAQAFTDGLNILTVIPLHSYKSLISFVTDASGKKRLYKLGVADTFRLFFFKFMVFLLRKCPPLKYFLNRNLSLFAKLKTD</sequence>
<keyword evidence="1" id="KW-0812">Transmembrane</keyword>
<feature type="transmembrane region" description="Helical" evidence="1">
    <location>
        <begin position="52"/>
        <end position="73"/>
    </location>
</feature>
<dbReference type="Proteomes" id="UP001186944">
    <property type="component" value="Unassembled WGS sequence"/>
</dbReference>
<evidence type="ECO:0000313" key="3">
    <source>
        <dbReference type="EMBL" id="KAK3093060.1"/>
    </source>
</evidence>
<dbReference type="EMBL" id="VSWD01000009">
    <property type="protein sequence ID" value="KAK3093060.1"/>
    <property type="molecule type" value="Genomic_DNA"/>
</dbReference>
<proteinExistence type="predicted"/>
<accession>A0AA88YB58</accession>
<dbReference type="PANTHER" id="PTHR37159">
    <property type="entry name" value="GH11867P"/>
    <property type="match status" value="1"/>
</dbReference>
<feature type="domain" description="ER-bound oxygenase mpaB/mpaB'/Rubber oxygenase catalytic" evidence="2">
    <location>
        <begin position="59"/>
        <end position="193"/>
    </location>
</feature>
<dbReference type="PANTHER" id="PTHR37159:SF1">
    <property type="entry name" value="GH11867P"/>
    <property type="match status" value="1"/>
</dbReference>
<comment type="caution">
    <text evidence="3">The sequence shown here is derived from an EMBL/GenBank/DDBJ whole genome shotgun (WGS) entry which is preliminary data.</text>
</comment>
<gene>
    <name evidence="3" type="ORF">FSP39_010610</name>
</gene>
<dbReference type="GO" id="GO:0016491">
    <property type="term" value="F:oxidoreductase activity"/>
    <property type="evidence" value="ECO:0007669"/>
    <property type="project" value="InterPro"/>
</dbReference>
<dbReference type="InterPro" id="IPR018713">
    <property type="entry name" value="MPAB/Lcp_cat_dom"/>
</dbReference>
<name>A0AA88YB58_PINIB</name>
<keyword evidence="4" id="KW-1185">Reference proteome</keyword>
<evidence type="ECO:0000259" key="2">
    <source>
        <dbReference type="Pfam" id="PF09995"/>
    </source>
</evidence>